<dbReference type="EMBL" id="BONW01000035">
    <property type="protein sequence ID" value="GIG91273.1"/>
    <property type="molecule type" value="Genomic_DNA"/>
</dbReference>
<dbReference type="RefSeq" id="WP_203869670.1">
    <property type="nucleotide sequence ID" value="NZ_BONW01000035.1"/>
</dbReference>
<gene>
    <name evidence="1" type="ORF">Pen02_62090</name>
</gene>
<keyword evidence="2" id="KW-1185">Reference proteome</keyword>
<dbReference type="Proteomes" id="UP000646749">
    <property type="component" value="Unassembled WGS sequence"/>
</dbReference>
<reference evidence="1 2" key="1">
    <citation type="submission" date="2021-01" db="EMBL/GenBank/DDBJ databases">
        <title>Whole genome shotgun sequence of Plantactinospora endophytica NBRC 110450.</title>
        <authorList>
            <person name="Komaki H."/>
            <person name="Tamura T."/>
        </authorList>
    </citation>
    <scope>NUCLEOTIDE SEQUENCE [LARGE SCALE GENOMIC DNA]</scope>
    <source>
        <strain evidence="1 2">NBRC 110450</strain>
    </source>
</reference>
<name>A0ABQ4E9A2_9ACTN</name>
<proteinExistence type="predicted"/>
<evidence type="ECO:0000313" key="2">
    <source>
        <dbReference type="Proteomes" id="UP000646749"/>
    </source>
</evidence>
<comment type="caution">
    <text evidence="1">The sequence shown here is derived from an EMBL/GenBank/DDBJ whole genome shotgun (WGS) entry which is preliminary data.</text>
</comment>
<evidence type="ECO:0008006" key="3">
    <source>
        <dbReference type="Google" id="ProtNLM"/>
    </source>
</evidence>
<sequence>MLRPYAGFRAHTHTRPLFRCRACGAPWPCGRARLVLTAMYRDDPQGLRDHLTARLVAALADQPQADPVALAARFLDWIPTDR</sequence>
<accession>A0ABQ4E9A2</accession>
<evidence type="ECO:0000313" key="1">
    <source>
        <dbReference type="EMBL" id="GIG91273.1"/>
    </source>
</evidence>
<protein>
    <recommendedName>
        <fullName evidence="3">Flavin reductase</fullName>
    </recommendedName>
</protein>
<organism evidence="1 2">
    <name type="scientific">Plantactinospora endophytica</name>
    <dbReference type="NCBI Taxonomy" id="673535"/>
    <lineage>
        <taxon>Bacteria</taxon>
        <taxon>Bacillati</taxon>
        <taxon>Actinomycetota</taxon>
        <taxon>Actinomycetes</taxon>
        <taxon>Micromonosporales</taxon>
        <taxon>Micromonosporaceae</taxon>
        <taxon>Plantactinospora</taxon>
    </lineage>
</organism>